<name>A0A131YEM5_RHIAP</name>
<evidence type="ECO:0000313" key="1">
    <source>
        <dbReference type="EMBL" id="JAP77357.1"/>
    </source>
</evidence>
<proteinExistence type="predicted"/>
<dbReference type="AlphaFoldDB" id="A0A131YEM5"/>
<organism evidence="1">
    <name type="scientific">Rhipicephalus appendiculatus</name>
    <name type="common">Brown ear tick</name>
    <dbReference type="NCBI Taxonomy" id="34631"/>
    <lineage>
        <taxon>Eukaryota</taxon>
        <taxon>Metazoa</taxon>
        <taxon>Ecdysozoa</taxon>
        <taxon>Arthropoda</taxon>
        <taxon>Chelicerata</taxon>
        <taxon>Arachnida</taxon>
        <taxon>Acari</taxon>
        <taxon>Parasitiformes</taxon>
        <taxon>Ixodida</taxon>
        <taxon>Ixodoidea</taxon>
        <taxon>Ixodidae</taxon>
        <taxon>Rhipicephalinae</taxon>
        <taxon>Rhipicephalus</taxon>
        <taxon>Rhipicephalus</taxon>
    </lineage>
</organism>
<sequence length="85" mass="10079">MRITVCTFEMRCNISRLKLIQVCLASLLLYVECRPLLEKSQMLHVSVENDYLSLSVFKDIYFYFAYPRTLPKIFICVQLLHKKLS</sequence>
<reference evidence="1" key="1">
    <citation type="journal article" date="2016" name="Ticks Tick Borne Dis.">
        <title>De novo assembly and annotation of the salivary gland transcriptome of Rhipicephalus appendiculatus male and female ticks during blood feeding.</title>
        <authorList>
            <person name="de Castro M.H."/>
            <person name="de Klerk D."/>
            <person name="Pienaar R."/>
            <person name="Latif A.A."/>
            <person name="Rees D.J."/>
            <person name="Mans B.J."/>
        </authorList>
    </citation>
    <scope>NUCLEOTIDE SEQUENCE</scope>
    <source>
        <tissue evidence="1">Salivary glands</tissue>
    </source>
</reference>
<protein>
    <submittedName>
        <fullName evidence="1">Uncharacterized protein</fullName>
    </submittedName>
</protein>
<accession>A0A131YEM5</accession>
<dbReference type="EMBL" id="GEDV01011200">
    <property type="protein sequence ID" value="JAP77357.1"/>
    <property type="molecule type" value="Transcribed_RNA"/>
</dbReference>